<reference evidence="1" key="1">
    <citation type="submission" date="2024-12" db="EMBL/GenBank/DDBJ databases">
        <authorList>
            <person name="Wu N."/>
        </authorList>
    </citation>
    <scope>NUCLEOTIDE SEQUENCE</scope>
    <source>
        <strain evidence="1">P15</strain>
    </source>
</reference>
<evidence type="ECO:0000313" key="1">
    <source>
        <dbReference type="EMBL" id="MFM9328172.1"/>
    </source>
</evidence>
<evidence type="ECO:0000313" key="2">
    <source>
        <dbReference type="Proteomes" id="UP001631969"/>
    </source>
</evidence>
<sequence>MGKLTVQIEEAGYEGRSRVISDIAFTVGEGELVGLIGPNGAGKSTTIKAVLGLLKDVKGKVEFPGGSPNYAYIPEHPVLYDELTLWEHLRLAASAFGLDDATFEARATELLERFRLTGAKHDLPTGFSKGMQQKLMLIIGFIHEPELYIVDEPFIGLDPRAIKEFLDMLDSERKRGAGVLMSTHVLDTAERICSSFLLVNEGKLIASGEMQDIRAKCGLPGASLFDCFHALT</sequence>
<dbReference type="Proteomes" id="UP001631969">
    <property type="component" value="Unassembled WGS sequence"/>
</dbReference>
<proteinExistence type="predicted"/>
<accession>A0ACC7NYP0</accession>
<dbReference type="EMBL" id="JBJURJ010000004">
    <property type="protein sequence ID" value="MFM9328172.1"/>
    <property type="molecule type" value="Genomic_DNA"/>
</dbReference>
<protein>
    <submittedName>
        <fullName evidence="1">ABC transporter ATP-binding protein</fullName>
    </submittedName>
</protein>
<comment type="caution">
    <text evidence="1">The sequence shown here is derived from an EMBL/GenBank/DDBJ whole genome shotgun (WGS) entry which is preliminary data.</text>
</comment>
<gene>
    <name evidence="1" type="ORF">ACI1P1_07735</name>
</gene>
<name>A0ACC7NYP0_9BACL</name>
<keyword evidence="1" id="KW-0067">ATP-binding</keyword>
<keyword evidence="1" id="KW-0547">Nucleotide-binding</keyword>
<organism evidence="1 2">
    <name type="scientific">Paenibacillus mesotrionivorans</name>
    <dbReference type="NCBI Taxonomy" id="3160968"/>
    <lineage>
        <taxon>Bacteria</taxon>
        <taxon>Bacillati</taxon>
        <taxon>Bacillota</taxon>
        <taxon>Bacilli</taxon>
        <taxon>Bacillales</taxon>
        <taxon>Paenibacillaceae</taxon>
        <taxon>Paenibacillus</taxon>
    </lineage>
</organism>
<keyword evidence="2" id="KW-1185">Reference proteome</keyword>